<proteinExistence type="predicted"/>
<protein>
    <submittedName>
        <fullName evidence="1">Uncharacterized protein</fullName>
    </submittedName>
</protein>
<dbReference type="AlphaFoldDB" id="A0A5E6PKP2"/>
<name>A0A5E6PKP2_PSEFL</name>
<sequence>MYTLKISVARRTAIASKLAPTGNVFSPEVVHDQTSAARPLDAPVGSKAAAVLMLILIWAPR</sequence>
<dbReference type="Proteomes" id="UP000326953">
    <property type="component" value="Unassembled WGS sequence"/>
</dbReference>
<accession>A0A5E6PKP2</accession>
<dbReference type="EMBL" id="CABVHK010000001">
    <property type="protein sequence ID" value="VVM44086.1"/>
    <property type="molecule type" value="Genomic_DNA"/>
</dbReference>
<reference evidence="1 2" key="1">
    <citation type="submission" date="2019-09" db="EMBL/GenBank/DDBJ databases">
        <authorList>
            <person name="Chandra G."/>
            <person name="Truman W A."/>
        </authorList>
    </citation>
    <scope>NUCLEOTIDE SEQUENCE [LARGE SCALE GENOMIC DNA]</scope>
    <source>
        <strain evidence="1">PS662</strain>
    </source>
</reference>
<evidence type="ECO:0000313" key="2">
    <source>
        <dbReference type="Proteomes" id="UP000326953"/>
    </source>
</evidence>
<organism evidence="1 2">
    <name type="scientific">Pseudomonas fluorescens</name>
    <dbReference type="NCBI Taxonomy" id="294"/>
    <lineage>
        <taxon>Bacteria</taxon>
        <taxon>Pseudomonadati</taxon>
        <taxon>Pseudomonadota</taxon>
        <taxon>Gammaproteobacteria</taxon>
        <taxon>Pseudomonadales</taxon>
        <taxon>Pseudomonadaceae</taxon>
        <taxon>Pseudomonas</taxon>
    </lineage>
</organism>
<gene>
    <name evidence="1" type="ORF">PS662_00452</name>
</gene>
<evidence type="ECO:0000313" key="1">
    <source>
        <dbReference type="EMBL" id="VVM44086.1"/>
    </source>
</evidence>